<protein>
    <submittedName>
        <fullName evidence="5">MarR family transcriptional regulator</fullName>
    </submittedName>
</protein>
<dbReference type="Proteomes" id="UP000183185">
    <property type="component" value="Unassembled WGS sequence"/>
</dbReference>
<dbReference type="InterPro" id="IPR000835">
    <property type="entry name" value="HTH_MarR-typ"/>
</dbReference>
<reference evidence="5 6" key="1">
    <citation type="submission" date="2016-06" db="EMBL/GenBank/DDBJ databases">
        <title>First insights into the genetic diversity and population structure of in the Bacillus cereus group bacteria from diverse marine environments.</title>
        <authorList>
            <person name="Liu Y."/>
            <person name="Lai Q."/>
            <person name="Shao Z."/>
        </authorList>
    </citation>
    <scope>NUCLEOTIDE SEQUENCE [LARGE SCALE GENOMIC DNA]</scope>
    <source>
        <strain evidence="5 6">TD42</strain>
    </source>
</reference>
<dbReference type="SUPFAM" id="SSF46785">
    <property type="entry name" value="Winged helix' DNA-binding domain"/>
    <property type="match status" value="1"/>
</dbReference>
<feature type="domain" description="HTH marR-type" evidence="4">
    <location>
        <begin position="9"/>
        <end position="143"/>
    </location>
</feature>
<comment type="caution">
    <text evidence="5">The sequence shown here is derived from an EMBL/GenBank/DDBJ whole genome shotgun (WGS) entry which is preliminary data.</text>
</comment>
<evidence type="ECO:0000256" key="1">
    <source>
        <dbReference type="ARBA" id="ARBA00023015"/>
    </source>
</evidence>
<accession>A0AA44R5W4</accession>
<dbReference type="InterPro" id="IPR036390">
    <property type="entry name" value="WH_DNA-bd_sf"/>
</dbReference>
<proteinExistence type="predicted"/>
<dbReference type="GO" id="GO:0006950">
    <property type="term" value="P:response to stress"/>
    <property type="evidence" value="ECO:0007669"/>
    <property type="project" value="TreeGrafter"/>
</dbReference>
<dbReference type="InterPro" id="IPR023187">
    <property type="entry name" value="Tscrpt_reg_MarR-type_CS"/>
</dbReference>
<name>A0AA44R5W4_9BACI</name>
<organism evidence="5 6">
    <name type="scientific">Bacillus proteolyticus</name>
    <dbReference type="NCBI Taxonomy" id="2026192"/>
    <lineage>
        <taxon>Bacteria</taxon>
        <taxon>Bacillati</taxon>
        <taxon>Bacillota</taxon>
        <taxon>Bacilli</taxon>
        <taxon>Bacillales</taxon>
        <taxon>Bacillaceae</taxon>
        <taxon>Bacillus</taxon>
        <taxon>Bacillus cereus group</taxon>
    </lineage>
</organism>
<dbReference type="RefSeq" id="WP_071747177.1">
    <property type="nucleotide sequence ID" value="NZ_MACH01000128.1"/>
</dbReference>
<dbReference type="InterPro" id="IPR036388">
    <property type="entry name" value="WH-like_DNA-bd_sf"/>
</dbReference>
<dbReference type="GO" id="GO:0003677">
    <property type="term" value="F:DNA binding"/>
    <property type="evidence" value="ECO:0007669"/>
    <property type="project" value="UniProtKB-KW"/>
</dbReference>
<dbReference type="SMART" id="SM00347">
    <property type="entry name" value="HTH_MARR"/>
    <property type="match status" value="1"/>
</dbReference>
<sequence length="158" mass="18071">MNNHQVFGELDLTSLLSFSFSTSINELHDKLSELGFGDIRPVHGFMFKRIIPDGATGIELAEYLGITKQAVSKMVDFLEKSGYVMRQTHPTDKRGKIIVLTERGWLVMKAKDKILTEIEGRWIENIGAERMQMLKEDLTKLVYEANEGKLSSRLRPVW</sequence>
<dbReference type="Gene3D" id="1.10.10.10">
    <property type="entry name" value="Winged helix-like DNA-binding domain superfamily/Winged helix DNA-binding domain"/>
    <property type="match status" value="1"/>
</dbReference>
<keyword evidence="3" id="KW-0804">Transcription</keyword>
<keyword evidence="2" id="KW-0238">DNA-binding</keyword>
<evidence type="ECO:0000256" key="3">
    <source>
        <dbReference type="ARBA" id="ARBA00023163"/>
    </source>
</evidence>
<dbReference type="PROSITE" id="PS01117">
    <property type="entry name" value="HTH_MARR_1"/>
    <property type="match status" value="1"/>
</dbReference>
<dbReference type="PANTHER" id="PTHR33164">
    <property type="entry name" value="TRANSCRIPTIONAL REGULATOR, MARR FAMILY"/>
    <property type="match status" value="1"/>
</dbReference>
<keyword evidence="1" id="KW-0805">Transcription regulation</keyword>
<dbReference type="AlphaFoldDB" id="A0AA44R5W4"/>
<dbReference type="PROSITE" id="PS50995">
    <property type="entry name" value="HTH_MARR_2"/>
    <property type="match status" value="1"/>
</dbReference>
<evidence type="ECO:0000259" key="4">
    <source>
        <dbReference type="PROSITE" id="PS50995"/>
    </source>
</evidence>
<dbReference type="PRINTS" id="PR00598">
    <property type="entry name" value="HTHMARR"/>
</dbReference>
<evidence type="ECO:0000256" key="2">
    <source>
        <dbReference type="ARBA" id="ARBA00023125"/>
    </source>
</evidence>
<dbReference type="EMBL" id="MACH01000128">
    <property type="protein sequence ID" value="OJE39670.1"/>
    <property type="molecule type" value="Genomic_DNA"/>
</dbReference>
<dbReference type="GO" id="GO:0003700">
    <property type="term" value="F:DNA-binding transcription factor activity"/>
    <property type="evidence" value="ECO:0007669"/>
    <property type="project" value="InterPro"/>
</dbReference>
<evidence type="ECO:0000313" key="6">
    <source>
        <dbReference type="Proteomes" id="UP000183185"/>
    </source>
</evidence>
<dbReference type="Pfam" id="PF01047">
    <property type="entry name" value="MarR"/>
    <property type="match status" value="1"/>
</dbReference>
<gene>
    <name evidence="5" type="ORF">BAQ49_12935</name>
</gene>
<evidence type="ECO:0000313" key="5">
    <source>
        <dbReference type="EMBL" id="OJE39670.1"/>
    </source>
</evidence>
<dbReference type="InterPro" id="IPR039422">
    <property type="entry name" value="MarR/SlyA-like"/>
</dbReference>
<dbReference type="PANTHER" id="PTHR33164:SF99">
    <property type="entry name" value="MARR FAMILY REGULATORY PROTEIN"/>
    <property type="match status" value="1"/>
</dbReference>